<gene>
    <name evidence="10" type="primary">HTP8</name>
    <name evidence="10" type="ORF">CPB83DRAFT_894310</name>
</gene>
<evidence type="ECO:0000256" key="6">
    <source>
        <dbReference type="ARBA" id="ARBA00023004"/>
    </source>
</evidence>
<keyword evidence="3" id="KW-0349">Heme</keyword>
<dbReference type="SUPFAM" id="SSF47571">
    <property type="entry name" value="Cloroperoxidase"/>
    <property type="match status" value="1"/>
</dbReference>
<dbReference type="Pfam" id="PF01328">
    <property type="entry name" value="Peroxidase_2"/>
    <property type="match status" value="1"/>
</dbReference>
<dbReference type="PANTHER" id="PTHR33577:SF15">
    <property type="entry name" value="HEME HALOPEROXIDASE FAMILY PROFILE DOMAIN-CONTAINING PROTEIN"/>
    <property type="match status" value="1"/>
</dbReference>
<comment type="similarity">
    <text evidence="7">Belongs to the chloroperoxidase family.</text>
</comment>
<dbReference type="EMBL" id="MU157852">
    <property type="protein sequence ID" value="KAF9528527.1"/>
    <property type="molecule type" value="Genomic_DNA"/>
</dbReference>
<sequence length="419" mass="44887">MVRISLSILSLALCGCVRRVASFPSMLDSLPPSLREIVDREHQSIGRIEKRQGQVAPPLNIPPIIVPPIPGLPSINITLPGVVTTGRKAIPDSAHPFAAPGPTDQRGGCPGLNIMANYGYINRNGITDVGELLYAQQEMLGFALDFAAFLVALGVKSSVDPTTLKMSIGTTDSRTSGPLSGLFPQVPGLFSYPAHTKYEVDGSLAYTDECFTSDHSGGHFNSTIWAINVAIAQTYGGLMNIEFNGDARYAAYQRCVSQNPTCTWQFEPQLIFYGGETFTWTSIPSTKEDGTREHATIDVVSTFIGAHDNGDGTYSHVPERLPVGSDGLWYRRSIPLTLGEVGEQGLASISRHPVQFGVNSNGVNTFLVSGTQFSPTMTVNALVCLLVATLNAQTPPTLPGQRIIDALLNAAGIRTTYGC</sequence>
<feature type="signal peptide" evidence="8">
    <location>
        <begin position="1"/>
        <end position="22"/>
    </location>
</feature>
<feature type="domain" description="Heme haloperoxidase family profile" evidence="9">
    <location>
        <begin position="93"/>
        <end position="343"/>
    </location>
</feature>
<dbReference type="OrthoDB" id="2542103at2759"/>
<evidence type="ECO:0000256" key="2">
    <source>
        <dbReference type="ARBA" id="ARBA00022559"/>
    </source>
</evidence>
<evidence type="ECO:0000256" key="8">
    <source>
        <dbReference type="SAM" id="SignalP"/>
    </source>
</evidence>
<dbReference type="InterPro" id="IPR036851">
    <property type="entry name" value="Chloroperoxidase-like_sf"/>
</dbReference>
<reference evidence="10" key="1">
    <citation type="submission" date="2020-11" db="EMBL/GenBank/DDBJ databases">
        <authorList>
            <consortium name="DOE Joint Genome Institute"/>
            <person name="Ahrendt S."/>
            <person name="Riley R."/>
            <person name="Andreopoulos W."/>
            <person name="Labutti K."/>
            <person name="Pangilinan J."/>
            <person name="Ruiz-Duenas F.J."/>
            <person name="Barrasa J.M."/>
            <person name="Sanchez-Garcia M."/>
            <person name="Camarero S."/>
            <person name="Miyauchi S."/>
            <person name="Serrano A."/>
            <person name="Linde D."/>
            <person name="Babiker R."/>
            <person name="Drula E."/>
            <person name="Ayuso-Fernandez I."/>
            <person name="Pacheco R."/>
            <person name="Padilla G."/>
            <person name="Ferreira P."/>
            <person name="Barriuso J."/>
            <person name="Kellner H."/>
            <person name="Castanera R."/>
            <person name="Alfaro M."/>
            <person name="Ramirez L."/>
            <person name="Pisabarro A.G."/>
            <person name="Kuo A."/>
            <person name="Tritt A."/>
            <person name="Lipzen A."/>
            <person name="He G."/>
            <person name="Yan M."/>
            <person name="Ng V."/>
            <person name="Cullen D."/>
            <person name="Martin F."/>
            <person name="Rosso M.-N."/>
            <person name="Henrissat B."/>
            <person name="Hibbett D."/>
            <person name="Martinez A.T."/>
            <person name="Grigoriev I.V."/>
        </authorList>
    </citation>
    <scope>NUCLEOTIDE SEQUENCE</scope>
    <source>
        <strain evidence="10">CBS 506.95</strain>
    </source>
</reference>
<organism evidence="10 11">
    <name type="scientific">Crepidotus variabilis</name>
    <dbReference type="NCBI Taxonomy" id="179855"/>
    <lineage>
        <taxon>Eukaryota</taxon>
        <taxon>Fungi</taxon>
        <taxon>Dikarya</taxon>
        <taxon>Basidiomycota</taxon>
        <taxon>Agaricomycotina</taxon>
        <taxon>Agaricomycetes</taxon>
        <taxon>Agaricomycetidae</taxon>
        <taxon>Agaricales</taxon>
        <taxon>Agaricineae</taxon>
        <taxon>Crepidotaceae</taxon>
        <taxon>Crepidotus</taxon>
    </lineage>
</organism>
<dbReference type="PANTHER" id="PTHR33577">
    <property type="entry name" value="STERIGMATOCYSTIN BIOSYNTHESIS PEROXIDASE STCC-RELATED"/>
    <property type="match status" value="1"/>
</dbReference>
<accession>A0A9P6JPH8</accession>
<comment type="caution">
    <text evidence="10">The sequence shown here is derived from an EMBL/GenBank/DDBJ whole genome shotgun (WGS) entry which is preliminary data.</text>
</comment>
<evidence type="ECO:0000259" key="9">
    <source>
        <dbReference type="PROSITE" id="PS51405"/>
    </source>
</evidence>
<evidence type="ECO:0000256" key="5">
    <source>
        <dbReference type="ARBA" id="ARBA00023002"/>
    </source>
</evidence>
<dbReference type="InterPro" id="IPR000028">
    <property type="entry name" value="Chloroperoxidase"/>
</dbReference>
<dbReference type="AlphaFoldDB" id="A0A9P6JPH8"/>
<keyword evidence="6" id="KW-0408">Iron</keyword>
<dbReference type="GO" id="GO:0046872">
    <property type="term" value="F:metal ion binding"/>
    <property type="evidence" value="ECO:0007669"/>
    <property type="project" value="UniProtKB-KW"/>
</dbReference>
<keyword evidence="2 10" id="KW-0575">Peroxidase</keyword>
<feature type="chain" id="PRO_5040223109" evidence="8">
    <location>
        <begin position="23"/>
        <end position="419"/>
    </location>
</feature>
<dbReference type="PROSITE" id="PS51257">
    <property type="entry name" value="PROKAR_LIPOPROTEIN"/>
    <property type="match status" value="1"/>
</dbReference>
<name>A0A9P6JPH8_9AGAR</name>
<keyword evidence="5" id="KW-0560">Oxidoreductase</keyword>
<evidence type="ECO:0000256" key="1">
    <source>
        <dbReference type="ARBA" id="ARBA00001970"/>
    </source>
</evidence>
<dbReference type="GO" id="GO:0004601">
    <property type="term" value="F:peroxidase activity"/>
    <property type="evidence" value="ECO:0007669"/>
    <property type="project" value="UniProtKB-KW"/>
</dbReference>
<evidence type="ECO:0000256" key="4">
    <source>
        <dbReference type="ARBA" id="ARBA00022723"/>
    </source>
</evidence>
<evidence type="ECO:0000256" key="7">
    <source>
        <dbReference type="ARBA" id="ARBA00025795"/>
    </source>
</evidence>
<evidence type="ECO:0000256" key="3">
    <source>
        <dbReference type="ARBA" id="ARBA00022617"/>
    </source>
</evidence>
<proteinExistence type="inferred from homology"/>
<dbReference type="Gene3D" id="1.10.489.10">
    <property type="entry name" value="Chloroperoxidase-like"/>
    <property type="match status" value="1"/>
</dbReference>
<keyword evidence="4" id="KW-0479">Metal-binding</keyword>
<keyword evidence="11" id="KW-1185">Reference proteome</keyword>
<dbReference type="PROSITE" id="PS51405">
    <property type="entry name" value="HEME_HALOPEROXIDASE"/>
    <property type="match status" value="1"/>
</dbReference>
<evidence type="ECO:0000313" key="10">
    <source>
        <dbReference type="EMBL" id="KAF9528527.1"/>
    </source>
</evidence>
<keyword evidence="8" id="KW-0732">Signal</keyword>
<protein>
    <submittedName>
        <fullName evidence="10">Heme-thiolate peroxidase</fullName>
    </submittedName>
</protein>
<dbReference type="Proteomes" id="UP000807306">
    <property type="component" value="Unassembled WGS sequence"/>
</dbReference>
<evidence type="ECO:0000313" key="11">
    <source>
        <dbReference type="Proteomes" id="UP000807306"/>
    </source>
</evidence>
<comment type="cofactor">
    <cofactor evidence="1">
        <name>heme b</name>
        <dbReference type="ChEBI" id="CHEBI:60344"/>
    </cofactor>
</comment>